<dbReference type="AlphaFoldDB" id="A0A7X0X9Q2"/>
<dbReference type="EMBL" id="JAASTW010000029">
    <property type="protein sequence ID" value="MBC1490163.1"/>
    <property type="molecule type" value="Genomic_DNA"/>
</dbReference>
<comment type="caution">
    <text evidence="1">The sequence shown here is derived from an EMBL/GenBank/DDBJ whole genome shotgun (WGS) entry which is preliminary data.</text>
</comment>
<dbReference type="Gene3D" id="3.40.50.450">
    <property type="match status" value="1"/>
</dbReference>
<organism evidence="1 2">
    <name type="scientific">Listeria immobilis</name>
    <dbReference type="NCBI Taxonomy" id="2713502"/>
    <lineage>
        <taxon>Bacteria</taxon>
        <taxon>Bacillati</taxon>
        <taxon>Bacillota</taxon>
        <taxon>Bacilli</taxon>
        <taxon>Bacillales</taxon>
        <taxon>Listeriaceae</taxon>
        <taxon>Listeria</taxon>
    </lineage>
</organism>
<accession>A0A7X0X9Q2</accession>
<evidence type="ECO:0008006" key="3">
    <source>
        <dbReference type="Google" id="ProtNLM"/>
    </source>
</evidence>
<dbReference type="SUPFAM" id="SSF52309">
    <property type="entry name" value="N-(deoxy)ribosyltransferase-like"/>
    <property type="match status" value="1"/>
</dbReference>
<sequence>MFIDFGGNKYEYQRELTSWLKKSLSEWGIKVEISQRFFKNSEQLISEKAKNDINNLLNADYFVFLGDEVEVNPGTAALLGLSKSLNKRNIMYESSELEIMGENGHKMKKNLMIDFSVDVITKSKQDTLDYLIRELEVQR</sequence>
<protein>
    <recommendedName>
        <fullName evidence="3">Nucleoside 2-deoxyribosyltransferase</fullName>
    </recommendedName>
</protein>
<gene>
    <name evidence="1" type="ORF">HCJ38_14320</name>
</gene>
<proteinExistence type="predicted"/>
<reference evidence="1 2" key="1">
    <citation type="submission" date="2020-03" db="EMBL/GenBank/DDBJ databases">
        <title>Soil Listeria distribution.</title>
        <authorList>
            <person name="Liao J."/>
            <person name="Wiedmann M."/>
        </authorList>
    </citation>
    <scope>NUCLEOTIDE SEQUENCE [LARGE SCALE GENOMIC DNA]</scope>
    <source>
        <strain evidence="1 2">FSL L7-1554</strain>
    </source>
</reference>
<dbReference type="RefSeq" id="WP_185381665.1">
    <property type="nucleotide sequence ID" value="NZ_JAASTW010000029.1"/>
</dbReference>
<name>A0A7X0X9Q2_9LIST</name>
<evidence type="ECO:0000313" key="1">
    <source>
        <dbReference type="EMBL" id="MBC1490163.1"/>
    </source>
</evidence>
<dbReference type="Proteomes" id="UP000561617">
    <property type="component" value="Unassembled WGS sequence"/>
</dbReference>
<evidence type="ECO:0000313" key="2">
    <source>
        <dbReference type="Proteomes" id="UP000561617"/>
    </source>
</evidence>